<dbReference type="AlphaFoldDB" id="A0A193GKD4"/>
<dbReference type="InterPro" id="IPR011711">
    <property type="entry name" value="GntR_C"/>
</dbReference>
<sequence length="252" mass="29051">MVVSSYQWAETLHGISIPAPRRPMEINALATIPYVLYEQIRQMIIDGTLAPGQPLREQELERRFGTSRSSIREALRLLELNGLATHAQRRGFRVVLYTEREIRQLYLLRAELEAYAIMELAEQQDLAPLLKRERHLQDRLARCDPDRAVIDYLKLVRNSFVEIVAFVCNKPLSDAVNRLNERCEPLRYNLLRRGYSDVRASASYVDRVIDALHRRDFAVAAALRRECAHWILPMVLRAYAEAVYPPAGDLPA</sequence>
<dbReference type="SUPFAM" id="SSF46785">
    <property type="entry name" value="Winged helix' DNA-binding domain"/>
    <property type="match status" value="1"/>
</dbReference>
<dbReference type="Gene3D" id="1.20.120.530">
    <property type="entry name" value="GntR ligand-binding domain-like"/>
    <property type="match status" value="1"/>
</dbReference>
<dbReference type="Proteomes" id="UP000091926">
    <property type="component" value="Chromosome"/>
</dbReference>
<gene>
    <name evidence="5" type="ORF">BAU07_23675</name>
</gene>
<dbReference type="SMART" id="SM00345">
    <property type="entry name" value="HTH_GNTR"/>
    <property type="match status" value="1"/>
</dbReference>
<reference evidence="5 6" key="1">
    <citation type="submission" date="2016-06" db="EMBL/GenBank/DDBJ databases">
        <title>Complete genome sequences of Bordetella bronchialis and Bordetella flabilis.</title>
        <authorList>
            <person name="LiPuma J.J."/>
            <person name="Spilker T."/>
        </authorList>
    </citation>
    <scope>NUCLEOTIDE SEQUENCE [LARGE SCALE GENOMIC DNA]</scope>
    <source>
        <strain evidence="5 6">AU10664</strain>
    </source>
</reference>
<dbReference type="PROSITE" id="PS50949">
    <property type="entry name" value="HTH_GNTR"/>
    <property type="match status" value="1"/>
</dbReference>
<evidence type="ECO:0000256" key="1">
    <source>
        <dbReference type="ARBA" id="ARBA00023015"/>
    </source>
</evidence>
<dbReference type="InterPro" id="IPR036388">
    <property type="entry name" value="WH-like_DNA-bd_sf"/>
</dbReference>
<proteinExistence type="predicted"/>
<dbReference type="InterPro" id="IPR000524">
    <property type="entry name" value="Tscrpt_reg_HTH_GntR"/>
</dbReference>
<dbReference type="STRING" id="463014.BAU07_23675"/>
<dbReference type="Pfam" id="PF07729">
    <property type="entry name" value="FCD"/>
    <property type="match status" value="1"/>
</dbReference>
<dbReference type="Gene3D" id="1.10.10.10">
    <property type="entry name" value="Winged helix-like DNA-binding domain superfamily/Winged helix DNA-binding domain"/>
    <property type="match status" value="1"/>
</dbReference>
<keyword evidence="2" id="KW-0238">DNA-binding</keyword>
<accession>A0A193GKD4</accession>
<dbReference type="PANTHER" id="PTHR43537">
    <property type="entry name" value="TRANSCRIPTIONAL REGULATOR, GNTR FAMILY"/>
    <property type="match status" value="1"/>
</dbReference>
<organism evidence="5 6">
    <name type="scientific">Bordetella flabilis</name>
    <dbReference type="NCBI Taxonomy" id="463014"/>
    <lineage>
        <taxon>Bacteria</taxon>
        <taxon>Pseudomonadati</taxon>
        <taxon>Pseudomonadota</taxon>
        <taxon>Betaproteobacteria</taxon>
        <taxon>Burkholderiales</taxon>
        <taxon>Alcaligenaceae</taxon>
        <taxon>Bordetella</taxon>
    </lineage>
</organism>
<dbReference type="InterPro" id="IPR036390">
    <property type="entry name" value="WH_DNA-bd_sf"/>
</dbReference>
<dbReference type="KEGG" id="bfz:BAU07_23675"/>
<evidence type="ECO:0000313" key="5">
    <source>
        <dbReference type="EMBL" id="ANN79719.1"/>
    </source>
</evidence>
<feature type="domain" description="HTH gntR-type" evidence="4">
    <location>
        <begin position="30"/>
        <end position="97"/>
    </location>
</feature>
<dbReference type="Pfam" id="PF00392">
    <property type="entry name" value="GntR"/>
    <property type="match status" value="1"/>
</dbReference>
<evidence type="ECO:0000313" key="6">
    <source>
        <dbReference type="Proteomes" id="UP000091926"/>
    </source>
</evidence>
<evidence type="ECO:0000259" key="4">
    <source>
        <dbReference type="PROSITE" id="PS50949"/>
    </source>
</evidence>
<protein>
    <recommendedName>
        <fullName evidence="4">HTH gntR-type domain-containing protein</fullName>
    </recommendedName>
</protein>
<dbReference type="InterPro" id="IPR008920">
    <property type="entry name" value="TF_FadR/GntR_C"/>
</dbReference>
<name>A0A193GKD4_9BORD</name>
<dbReference type="CDD" id="cd07377">
    <property type="entry name" value="WHTH_GntR"/>
    <property type="match status" value="1"/>
</dbReference>
<dbReference type="PANTHER" id="PTHR43537:SF49">
    <property type="entry name" value="TRANSCRIPTIONAL REGULATORY PROTEIN"/>
    <property type="match status" value="1"/>
</dbReference>
<dbReference type="EMBL" id="CP016172">
    <property type="protein sequence ID" value="ANN79719.1"/>
    <property type="molecule type" value="Genomic_DNA"/>
</dbReference>
<evidence type="ECO:0000256" key="2">
    <source>
        <dbReference type="ARBA" id="ARBA00023125"/>
    </source>
</evidence>
<dbReference type="GO" id="GO:0003677">
    <property type="term" value="F:DNA binding"/>
    <property type="evidence" value="ECO:0007669"/>
    <property type="project" value="UniProtKB-KW"/>
</dbReference>
<dbReference type="SUPFAM" id="SSF48008">
    <property type="entry name" value="GntR ligand-binding domain-like"/>
    <property type="match status" value="1"/>
</dbReference>
<keyword evidence="6" id="KW-1185">Reference proteome</keyword>
<keyword evidence="1" id="KW-0805">Transcription regulation</keyword>
<dbReference type="GO" id="GO:0003700">
    <property type="term" value="F:DNA-binding transcription factor activity"/>
    <property type="evidence" value="ECO:0007669"/>
    <property type="project" value="InterPro"/>
</dbReference>
<keyword evidence="3" id="KW-0804">Transcription</keyword>
<evidence type="ECO:0000256" key="3">
    <source>
        <dbReference type="ARBA" id="ARBA00023163"/>
    </source>
</evidence>